<dbReference type="Proteomes" id="UP000077755">
    <property type="component" value="Chromosome 9"/>
</dbReference>
<dbReference type="SUPFAM" id="SSF47095">
    <property type="entry name" value="HMG-box"/>
    <property type="match status" value="1"/>
</dbReference>
<feature type="compositionally biased region" description="Basic and acidic residues" evidence="2">
    <location>
        <begin position="87"/>
        <end position="105"/>
    </location>
</feature>
<dbReference type="GO" id="GO:0005634">
    <property type="term" value="C:nucleus"/>
    <property type="evidence" value="ECO:0007669"/>
    <property type="project" value="UniProtKB-UniRule"/>
</dbReference>
<name>A0A175YIU7_DAUCS</name>
<evidence type="ECO:0000313" key="6">
    <source>
        <dbReference type="Proteomes" id="UP000077755"/>
    </source>
</evidence>
<feature type="DNA-binding region" description="HMG box" evidence="1">
    <location>
        <begin position="106"/>
        <end position="175"/>
    </location>
</feature>
<dbReference type="AlphaFoldDB" id="A0A175YIU7"/>
<sequence>MAGTKAAKSSSVGTVRKRVEAQAAALKRARDGSAFVRCEECNKDVAAALIGMHSCSSEAKLKTNLESLVVESQTEAIKKKPKTESAAAKKERKPKEPKKPKDSSKPKRHATAFFVFMEDFRKTFKEEHPDNKSVAVVAKEGGEKWKSLTDEEKKVYIDRAAERKAEYERNLKEQNDEAEDNEGANPDEEGENEEAKVETVDDDE</sequence>
<feature type="compositionally biased region" description="Basic and acidic residues" evidence="2">
    <location>
        <begin position="193"/>
        <end position="204"/>
    </location>
</feature>
<dbReference type="InterPro" id="IPR009071">
    <property type="entry name" value="HMG_box_dom"/>
</dbReference>
<evidence type="ECO:0000313" key="4">
    <source>
        <dbReference type="EMBL" id="KZM82782.1"/>
    </source>
</evidence>
<dbReference type="KEGG" id="dcr:108202635"/>
<feature type="region of interest" description="Disordered" evidence="2">
    <location>
        <begin position="73"/>
        <end position="110"/>
    </location>
</feature>
<evidence type="ECO:0000259" key="3">
    <source>
        <dbReference type="PROSITE" id="PS50118"/>
    </source>
</evidence>
<dbReference type="Gene3D" id="1.10.30.10">
    <property type="entry name" value="High mobility group box domain"/>
    <property type="match status" value="1"/>
</dbReference>
<feature type="region of interest" description="Disordered" evidence="2">
    <location>
        <begin position="125"/>
        <end position="151"/>
    </location>
</feature>
<dbReference type="GO" id="GO:0003677">
    <property type="term" value="F:DNA binding"/>
    <property type="evidence" value="ECO:0007669"/>
    <property type="project" value="UniProtKB-UniRule"/>
</dbReference>
<dbReference type="PROSITE" id="PS50118">
    <property type="entry name" value="HMG_BOX_2"/>
    <property type="match status" value="1"/>
</dbReference>
<reference evidence="4" key="1">
    <citation type="journal article" date="2016" name="Nat. Genet.">
        <title>A high-quality carrot genome assembly provides new insights into carotenoid accumulation and asterid genome evolution.</title>
        <authorList>
            <person name="Iorizzo M."/>
            <person name="Ellison S."/>
            <person name="Senalik D."/>
            <person name="Zeng P."/>
            <person name="Satapoomin P."/>
            <person name="Huang J."/>
            <person name="Bowman M."/>
            <person name="Iovene M."/>
            <person name="Sanseverino W."/>
            <person name="Cavagnaro P."/>
            <person name="Yildiz M."/>
            <person name="Macko-Podgorni A."/>
            <person name="Moranska E."/>
            <person name="Grzebelus E."/>
            <person name="Grzebelus D."/>
            <person name="Ashrafi H."/>
            <person name="Zheng Z."/>
            <person name="Cheng S."/>
            <person name="Spooner D."/>
            <person name="Van Deynze A."/>
            <person name="Simon P."/>
        </authorList>
    </citation>
    <scope>NUCLEOTIDE SEQUENCE [LARGE SCALE GENOMIC DNA]</scope>
    <source>
        <tissue evidence="4">Leaf</tissue>
    </source>
</reference>
<gene>
    <name evidence="4" type="ORF">DCAR_030351</name>
    <name evidence="5" type="ORF">DCAR_0935238</name>
</gene>
<evidence type="ECO:0000256" key="2">
    <source>
        <dbReference type="SAM" id="MobiDB-lite"/>
    </source>
</evidence>
<feature type="compositionally biased region" description="Acidic residues" evidence="2">
    <location>
        <begin position="176"/>
        <end position="192"/>
    </location>
</feature>
<dbReference type="CDD" id="cd22005">
    <property type="entry name" value="HMG-box_AtHMGB1-like"/>
    <property type="match status" value="1"/>
</dbReference>
<dbReference type="Gramene" id="KZM82782">
    <property type="protein sequence ID" value="KZM82782"/>
    <property type="gene ID" value="DCAR_030351"/>
</dbReference>
<keyword evidence="6" id="KW-1185">Reference proteome</keyword>
<dbReference type="EMBL" id="LNRQ01000009">
    <property type="protein sequence ID" value="KZM82782.1"/>
    <property type="molecule type" value="Genomic_DNA"/>
</dbReference>
<evidence type="ECO:0000313" key="5">
    <source>
        <dbReference type="EMBL" id="WOH15695.1"/>
    </source>
</evidence>
<dbReference type="OrthoDB" id="1919336at2759"/>
<dbReference type="SMART" id="SM00398">
    <property type="entry name" value="HMG"/>
    <property type="match status" value="1"/>
</dbReference>
<dbReference type="STRING" id="79200.A0A175YIU7"/>
<accession>A0A175YIU7</accession>
<keyword evidence="1" id="KW-0238">DNA-binding</keyword>
<protein>
    <recommendedName>
        <fullName evidence="3">HMG box domain-containing protein</fullName>
    </recommendedName>
</protein>
<dbReference type="Pfam" id="PF00505">
    <property type="entry name" value="HMG_box"/>
    <property type="match status" value="1"/>
</dbReference>
<dbReference type="PANTHER" id="PTHR47658">
    <property type="entry name" value="HIGH MOBILITY GROUP B PROTEIN 12-RELATED"/>
    <property type="match status" value="1"/>
</dbReference>
<feature type="region of interest" description="Disordered" evidence="2">
    <location>
        <begin position="167"/>
        <end position="204"/>
    </location>
</feature>
<evidence type="ECO:0000256" key="1">
    <source>
        <dbReference type="PROSITE-ProRule" id="PRU00267"/>
    </source>
</evidence>
<reference evidence="5" key="2">
    <citation type="submission" date="2022-03" db="EMBL/GenBank/DDBJ databases">
        <title>Draft title - Genomic analysis of global carrot germplasm unveils the trajectory of domestication and the origin of high carotenoid orange carrot.</title>
        <authorList>
            <person name="Iorizzo M."/>
            <person name="Ellison S."/>
            <person name="Senalik D."/>
            <person name="Macko-Podgorni A."/>
            <person name="Grzebelus D."/>
            <person name="Bostan H."/>
            <person name="Rolling W."/>
            <person name="Curaba J."/>
            <person name="Simon P."/>
        </authorList>
    </citation>
    <scope>NUCLEOTIDE SEQUENCE</scope>
    <source>
        <tissue evidence="5">Leaf</tissue>
    </source>
</reference>
<dbReference type="OMA" id="NANVGSC"/>
<organism evidence="4">
    <name type="scientific">Daucus carota subsp. sativus</name>
    <name type="common">Carrot</name>
    <dbReference type="NCBI Taxonomy" id="79200"/>
    <lineage>
        <taxon>Eukaryota</taxon>
        <taxon>Viridiplantae</taxon>
        <taxon>Streptophyta</taxon>
        <taxon>Embryophyta</taxon>
        <taxon>Tracheophyta</taxon>
        <taxon>Spermatophyta</taxon>
        <taxon>Magnoliopsida</taxon>
        <taxon>eudicotyledons</taxon>
        <taxon>Gunneridae</taxon>
        <taxon>Pentapetalae</taxon>
        <taxon>asterids</taxon>
        <taxon>campanulids</taxon>
        <taxon>Apiales</taxon>
        <taxon>Apiaceae</taxon>
        <taxon>Apioideae</taxon>
        <taxon>Scandiceae</taxon>
        <taxon>Daucinae</taxon>
        <taxon>Daucus</taxon>
        <taxon>Daucus sect. Daucus</taxon>
    </lineage>
</organism>
<proteinExistence type="predicted"/>
<dbReference type="EMBL" id="CP093351">
    <property type="protein sequence ID" value="WOH15695.1"/>
    <property type="molecule type" value="Genomic_DNA"/>
</dbReference>
<dbReference type="GO" id="GO:0010197">
    <property type="term" value="P:polar nucleus fusion"/>
    <property type="evidence" value="ECO:0007669"/>
    <property type="project" value="TreeGrafter"/>
</dbReference>
<feature type="compositionally biased region" description="Basic and acidic residues" evidence="2">
    <location>
        <begin position="140"/>
        <end position="151"/>
    </location>
</feature>
<feature type="domain" description="HMG box" evidence="3">
    <location>
        <begin position="106"/>
        <end position="175"/>
    </location>
</feature>
<keyword evidence="1" id="KW-0539">Nucleus</keyword>
<dbReference type="PANTHER" id="PTHR47658:SF1">
    <property type="entry name" value="MEIOSIS INITIATOR PROTEIN"/>
    <property type="match status" value="1"/>
</dbReference>
<dbReference type="InterPro" id="IPR036910">
    <property type="entry name" value="HMG_box_dom_sf"/>
</dbReference>